<evidence type="ECO:0000256" key="7">
    <source>
        <dbReference type="SAM" id="MobiDB-lite"/>
    </source>
</evidence>
<dbReference type="PANTHER" id="PTHR43429">
    <property type="entry name" value="PYRIDINE NUCLEOTIDE-DISULFIDE OXIDOREDUCTASE DOMAIN-CONTAINING"/>
    <property type="match status" value="1"/>
</dbReference>
<name>A0A6N7USN6_9FIRM</name>
<dbReference type="PRINTS" id="PR00411">
    <property type="entry name" value="PNDRDTASEI"/>
</dbReference>
<dbReference type="EMBL" id="VULY01000018">
    <property type="protein sequence ID" value="MSR94123.1"/>
    <property type="molecule type" value="Genomic_DNA"/>
</dbReference>
<evidence type="ECO:0000256" key="3">
    <source>
        <dbReference type="ARBA" id="ARBA00022630"/>
    </source>
</evidence>
<dbReference type="Pfam" id="PF01206">
    <property type="entry name" value="TusA"/>
    <property type="match status" value="1"/>
</dbReference>
<accession>A0A6N7USN6</accession>
<reference evidence="9 10" key="1">
    <citation type="submission" date="2019-08" db="EMBL/GenBank/DDBJ databases">
        <title>In-depth cultivation of the pig gut microbiome towards novel bacterial diversity and tailored functional studies.</title>
        <authorList>
            <person name="Wylensek D."/>
            <person name="Hitch T.C.A."/>
            <person name="Clavel T."/>
        </authorList>
    </citation>
    <scope>NUCLEOTIDE SEQUENCE [LARGE SCALE GENOMIC DNA]</scope>
    <source>
        <strain evidence="9 10">68-1-5</strain>
    </source>
</reference>
<comment type="cofactor">
    <cofactor evidence="1">
        <name>FAD</name>
        <dbReference type="ChEBI" id="CHEBI:57692"/>
    </cofactor>
</comment>
<feature type="domain" description="Rhodanese" evidence="8">
    <location>
        <begin position="465"/>
        <end position="552"/>
    </location>
</feature>
<comment type="caution">
    <text evidence="9">The sequence shown here is derived from an EMBL/GenBank/DDBJ whole genome shotgun (WGS) entry which is preliminary data.</text>
</comment>
<sequence length="852" mass="91895">MKKIIIVGGVAGGATAAARLRRLDESAQIILFERGEYISFANCGLPYYIGDVIENRDALLVQTVEGMSRRFRLDIRNFSQVERINTQEKTVVVRHLQTGRVYEEPYDALILSPGASPIKPPIPGLDSAKNVFTLRNIPDTDAIKAFLEEAKPREAVVVGGGFIGIEMAENLVSRGIRVTLVEMADQVMAPFDFEMAQILHAHLIEKGVRLILGDGVQEFQNQGKTILLSSGTSLSSDLTVLSIGIRPENQLAKTAGLALGSRGHILVNEYLETSVSDIYAVGDAIETKGLVYQEPSSIALASPANRQARIVADRICGIPSRYPGVLGTSVAKVFDLTASSTGYSEKRLKQMGRSDIRSIHIHPLSHAGYYPGAAPLDLKLIFEAPGGKILGAQIIGTSGVEKRVDVIATAISAGMTVFQLQDLELAYAPPFSSAKDPVNMAGYVASNLLTGLAEAVSVSEIDHIVEQGGFLLDVRTAGEFALGSIPGARHLPLDELRDRFSELPKDQTIYVTCQVGLRGYLACRILKQQGFSCVNVDGGYRSYSQLKLDIRQKQLPPVKGLACTDHPDVLKQSGNSSDSKDSAGEEASPPLCGSTSSAGPGTSPRKQIDARGLQCPGPIAKVFQELNCADFGDTVEVLATDPGFSQDISAWCQKMGYTLLELSQTERVTKAVIEKTSDTKFSACCPSSASQPLLSRDGKKATMVVFSGDLDKAIASFIIATGAASMGKEVTMFFTFWGLNILRDPAIHVSKSGMARLFGWMMPKGADKLHISKMNLAGMGTSMIKRIMKQKQVDSLRQLMQRAKEMGVTFVACSMSMDIMGIRREELLPDVEVAGVASYLAEAEEGNLNLFI</sequence>
<organism evidence="9 10">
    <name type="scientific">Suipraeoptans intestinalis</name>
    <dbReference type="NCBI Taxonomy" id="2606628"/>
    <lineage>
        <taxon>Bacteria</taxon>
        <taxon>Bacillati</taxon>
        <taxon>Bacillota</taxon>
        <taxon>Clostridia</taxon>
        <taxon>Lachnospirales</taxon>
        <taxon>Lachnospiraceae</taxon>
        <taxon>Suipraeoptans</taxon>
    </lineage>
</organism>
<evidence type="ECO:0000313" key="9">
    <source>
        <dbReference type="EMBL" id="MSR94123.1"/>
    </source>
</evidence>
<dbReference type="InterPro" id="IPR032836">
    <property type="entry name" value="DsrE2-like"/>
</dbReference>
<dbReference type="InterPro" id="IPR036873">
    <property type="entry name" value="Rhodanese-like_dom_sf"/>
</dbReference>
<dbReference type="SUPFAM" id="SSF75169">
    <property type="entry name" value="DsrEFH-like"/>
    <property type="match status" value="1"/>
</dbReference>
<dbReference type="AlphaFoldDB" id="A0A6N7USN6"/>
<proteinExistence type="inferred from homology"/>
<dbReference type="InterPro" id="IPR001763">
    <property type="entry name" value="Rhodanese-like_dom"/>
</dbReference>
<dbReference type="Proteomes" id="UP000434409">
    <property type="component" value="Unassembled WGS sequence"/>
</dbReference>
<dbReference type="SUPFAM" id="SSF64307">
    <property type="entry name" value="SirA-like"/>
    <property type="match status" value="1"/>
</dbReference>
<dbReference type="Gene3D" id="3.50.50.60">
    <property type="entry name" value="FAD/NAD(P)-binding domain"/>
    <property type="match status" value="2"/>
</dbReference>
<feature type="compositionally biased region" description="Low complexity" evidence="7">
    <location>
        <begin position="593"/>
        <end position="604"/>
    </location>
</feature>
<dbReference type="InterPro" id="IPR023753">
    <property type="entry name" value="FAD/NAD-binding_dom"/>
</dbReference>
<dbReference type="PRINTS" id="PR00368">
    <property type="entry name" value="FADPNR"/>
</dbReference>
<feature type="region of interest" description="Disordered" evidence="7">
    <location>
        <begin position="565"/>
        <end position="610"/>
    </location>
</feature>
<dbReference type="RefSeq" id="WP_154477544.1">
    <property type="nucleotide sequence ID" value="NZ_JAXFXH010000021.1"/>
</dbReference>
<evidence type="ECO:0000256" key="4">
    <source>
        <dbReference type="ARBA" id="ARBA00022827"/>
    </source>
</evidence>
<gene>
    <name evidence="9" type="ORF">FYJ34_07595</name>
</gene>
<evidence type="ECO:0000256" key="6">
    <source>
        <dbReference type="ARBA" id="ARBA00023284"/>
    </source>
</evidence>
<dbReference type="SUPFAM" id="SSF55424">
    <property type="entry name" value="FAD/NAD-linked reductases, dimerisation (C-terminal) domain"/>
    <property type="match status" value="1"/>
</dbReference>
<dbReference type="SMART" id="SM00450">
    <property type="entry name" value="RHOD"/>
    <property type="match status" value="1"/>
</dbReference>
<protein>
    <submittedName>
        <fullName evidence="9">Pyridine nucleotide-disulfide oxidoreductase</fullName>
    </submittedName>
</protein>
<dbReference type="GO" id="GO:0016491">
    <property type="term" value="F:oxidoreductase activity"/>
    <property type="evidence" value="ECO:0007669"/>
    <property type="project" value="UniProtKB-KW"/>
</dbReference>
<keyword evidence="4" id="KW-0274">FAD</keyword>
<dbReference type="CDD" id="cd01524">
    <property type="entry name" value="RHOD_Pyr_redox"/>
    <property type="match status" value="1"/>
</dbReference>
<dbReference type="SUPFAM" id="SSF52821">
    <property type="entry name" value="Rhodanese/Cell cycle control phosphatase"/>
    <property type="match status" value="1"/>
</dbReference>
<dbReference type="InterPro" id="IPR004099">
    <property type="entry name" value="Pyr_nucl-diS_OxRdtase_dimer"/>
</dbReference>
<keyword evidence="5" id="KW-0560">Oxidoreductase</keyword>
<dbReference type="Pfam" id="PF13686">
    <property type="entry name" value="DrsE_2"/>
    <property type="match status" value="1"/>
</dbReference>
<dbReference type="InterPro" id="IPR036868">
    <property type="entry name" value="TusA-like_sf"/>
</dbReference>
<dbReference type="Pfam" id="PF07992">
    <property type="entry name" value="Pyr_redox_2"/>
    <property type="match status" value="1"/>
</dbReference>
<dbReference type="InterPro" id="IPR001455">
    <property type="entry name" value="TusA-like"/>
</dbReference>
<evidence type="ECO:0000256" key="2">
    <source>
        <dbReference type="ARBA" id="ARBA00009130"/>
    </source>
</evidence>
<dbReference type="Gene3D" id="3.40.250.10">
    <property type="entry name" value="Rhodanese-like domain"/>
    <property type="match status" value="1"/>
</dbReference>
<dbReference type="InterPro" id="IPR050260">
    <property type="entry name" value="FAD-bd_OxRdtase"/>
</dbReference>
<dbReference type="InterPro" id="IPR027396">
    <property type="entry name" value="DsrEFH-like"/>
</dbReference>
<keyword evidence="3" id="KW-0285">Flavoprotein</keyword>
<dbReference type="InterPro" id="IPR036188">
    <property type="entry name" value="FAD/NAD-bd_sf"/>
</dbReference>
<evidence type="ECO:0000313" key="10">
    <source>
        <dbReference type="Proteomes" id="UP000434409"/>
    </source>
</evidence>
<dbReference type="InterPro" id="IPR016156">
    <property type="entry name" value="FAD/NAD-linked_Rdtase_dimer_sf"/>
</dbReference>
<evidence type="ECO:0000256" key="1">
    <source>
        <dbReference type="ARBA" id="ARBA00001974"/>
    </source>
</evidence>
<keyword evidence="6" id="KW-0676">Redox-active center</keyword>
<evidence type="ECO:0000256" key="5">
    <source>
        <dbReference type="ARBA" id="ARBA00023002"/>
    </source>
</evidence>
<evidence type="ECO:0000259" key="8">
    <source>
        <dbReference type="PROSITE" id="PS50206"/>
    </source>
</evidence>
<keyword evidence="10" id="KW-1185">Reference proteome</keyword>
<dbReference type="Gene3D" id="3.30.110.40">
    <property type="entry name" value="TusA-like domain"/>
    <property type="match status" value="1"/>
</dbReference>
<dbReference type="Pfam" id="PF00581">
    <property type="entry name" value="Rhodanese"/>
    <property type="match status" value="1"/>
</dbReference>
<comment type="similarity">
    <text evidence="2">Belongs to the class-III pyridine nucleotide-disulfide oxidoreductase family.</text>
</comment>
<dbReference type="SUPFAM" id="SSF51905">
    <property type="entry name" value="FAD/NAD(P)-binding domain"/>
    <property type="match status" value="1"/>
</dbReference>
<dbReference type="PANTHER" id="PTHR43429:SF1">
    <property type="entry name" value="NAD(P)H SULFUR OXIDOREDUCTASE (COA-DEPENDENT)"/>
    <property type="match status" value="1"/>
</dbReference>
<dbReference type="PROSITE" id="PS50206">
    <property type="entry name" value="RHODANESE_3"/>
    <property type="match status" value="1"/>
</dbReference>
<dbReference type="Gene3D" id="3.40.1260.10">
    <property type="entry name" value="DsrEFH-like"/>
    <property type="match status" value="1"/>
</dbReference>
<dbReference type="Pfam" id="PF02852">
    <property type="entry name" value="Pyr_redox_dim"/>
    <property type="match status" value="1"/>
</dbReference>